<evidence type="ECO:0000259" key="4">
    <source>
        <dbReference type="PROSITE" id="PS50893"/>
    </source>
</evidence>
<dbReference type="InterPro" id="IPR003593">
    <property type="entry name" value="AAA+_ATPase"/>
</dbReference>
<dbReference type="SMART" id="SM00382">
    <property type="entry name" value="AAA"/>
    <property type="match status" value="1"/>
</dbReference>
<dbReference type="Pfam" id="PF00005">
    <property type="entry name" value="ABC_tran"/>
    <property type="match status" value="1"/>
</dbReference>
<dbReference type="InterPro" id="IPR003439">
    <property type="entry name" value="ABC_transporter-like_ATP-bd"/>
</dbReference>
<dbReference type="PANTHER" id="PTHR42781:SF8">
    <property type="entry name" value="BICARBONATE TRANSPORT ATP-BINDING PROTEIN CMPC"/>
    <property type="match status" value="1"/>
</dbReference>
<protein>
    <submittedName>
        <fullName evidence="5">NitT/TauT family transport system ATP-binding protein</fullName>
    </submittedName>
</protein>
<proteinExistence type="predicted"/>
<evidence type="ECO:0000256" key="3">
    <source>
        <dbReference type="ARBA" id="ARBA00022840"/>
    </source>
</evidence>
<dbReference type="GO" id="GO:0005524">
    <property type="term" value="F:ATP binding"/>
    <property type="evidence" value="ECO:0007669"/>
    <property type="project" value="UniProtKB-KW"/>
</dbReference>
<sequence length="237" mass="26072">MIQIEQMSKKKGSTVILDDFSLEIEPGRVTALLGPSGSGKTTLLRLLAGLDVPDQGGVEGLPENGPAFVFQDHRVIPWLNVEENVAFALPEDWTEARRRMAIEESLSLTRLSALRLRRPGALSGGQAGRIDLARALATGRRLMLLDEPFKGLDLELKLDLIADFGNIMSHSEMTAVLVTHDLDEALLTADTIVVVSGPPLRIVERLEVSLERKGRAIFDPALYALRQRLYNLLVSSR</sequence>
<reference evidence="5 6" key="1">
    <citation type="submission" date="2016-10" db="EMBL/GenBank/DDBJ databases">
        <authorList>
            <person name="de Groot N.N."/>
        </authorList>
    </citation>
    <scope>NUCLEOTIDE SEQUENCE [LARGE SCALE GENOMIC DNA]</scope>
    <source>
        <strain evidence="5 6">DSM 2784</strain>
    </source>
</reference>
<dbReference type="InterPro" id="IPR050093">
    <property type="entry name" value="ABC_SmlMolc_Importer"/>
</dbReference>
<gene>
    <name evidence="5" type="ORF">SAMN03080599_00140</name>
</gene>
<keyword evidence="6" id="KW-1185">Reference proteome</keyword>
<dbReference type="RefSeq" id="WP_092588966.1">
    <property type="nucleotide sequence ID" value="NZ_FMWL01000001.1"/>
</dbReference>
<dbReference type="Proteomes" id="UP000199208">
    <property type="component" value="Unassembled WGS sequence"/>
</dbReference>
<evidence type="ECO:0000313" key="6">
    <source>
        <dbReference type="Proteomes" id="UP000199208"/>
    </source>
</evidence>
<organism evidence="5 6">
    <name type="scientific">Acidaminobacter hydrogenoformans DSM 2784</name>
    <dbReference type="NCBI Taxonomy" id="1120920"/>
    <lineage>
        <taxon>Bacteria</taxon>
        <taxon>Bacillati</taxon>
        <taxon>Bacillota</taxon>
        <taxon>Clostridia</taxon>
        <taxon>Peptostreptococcales</taxon>
        <taxon>Acidaminobacteraceae</taxon>
        <taxon>Acidaminobacter</taxon>
    </lineage>
</organism>
<dbReference type="PANTHER" id="PTHR42781">
    <property type="entry name" value="SPERMIDINE/PUTRESCINE IMPORT ATP-BINDING PROTEIN POTA"/>
    <property type="match status" value="1"/>
</dbReference>
<accession>A0A1G5RQ47</accession>
<dbReference type="OrthoDB" id="9801958at2"/>
<feature type="domain" description="ABC transporter" evidence="4">
    <location>
        <begin position="2"/>
        <end position="222"/>
    </location>
</feature>
<name>A0A1G5RQ47_9FIRM</name>
<keyword evidence="3 5" id="KW-0067">ATP-binding</keyword>
<dbReference type="PROSITE" id="PS50893">
    <property type="entry name" value="ABC_TRANSPORTER_2"/>
    <property type="match status" value="1"/>
</dbReference>
<dbReference type="AlphaFoldDB" id="A0A1G5RQ47"/>
<dbReference type="SUPFAM" id="SSF52540">
    <property type="entry name" value="P-loop containing nucleoside triphosphate hydrolases"/>
    <property type="match status" value="1"/>
</dbReference>
<keyword evidence="1" id="KW-0813">Transport</keyword>
<evidence type="ECO:0000313" key="5">
    <source>
        <dbReference type="EMBL" id="SCZ76242.1"/>
    </source>
</evidence>
<dbReference type="InterPro" id="IPR027417">
    <property type="entry name" value="P-loop_NTPase"/>
</dbReference>
<keyword evidence="2" id="KW-0547">Nucleotide-binding</keyword>
<dbReference type="EMBL" id="FMWL01000001">
    <property type="protein sequence ID" value="SCZ76242.1"/>
    <property type="molecule type" value="Genomic_DNA"/>
</dbReference>
<evidence type="ECO:0000256" key="1">
    <source>
        <dbReference type="ARBA" id="ARBA00022448"/>
    </source>
</evidence>
<dbReference type="Gene3D" id="3.40.50.300">
    <property type="entry name" value="P-loop containing nucleotide triphosphate hydrolases"/>
    <property type="match status" value="1"/>
</dbReference>
<dbReference type="GO" id="GO:0016887">
    <property type="term" value="F:ATP hydrolysis activity"/>
    <property type="evidence" value="ECO:0007669"/>
    <property type="project" value="InterPro"/>
</dbReference>
<dbReference type="STRING" id="1120920.SAMN03080599_00140"/>
<evidence type="ECO:0000256" key="2">
    <source>
        <dbReference type="ARBA" id="ARBA00022741"/>
    </source>
</evidence>